<protein>
    <submittedName>
        <fullName evidence="2">Uncharacterized protein</fullName>
    </submittedName>
</protein>
<feature type="region of interest" description="Disordered" evidence="1">
    <location>
        <begin position="388"/>
        <end position="444"/>
    </location>
</feature>
<accession>A0ABR4ELZ0</accession>
<feature type="region of interest" description="Disordered" evidence="1">
    <location>
        <begin position="266"/>
        <end position="296"/>
    </location>
</feature>
<feature type="region of interest" description="Disordered" evidence="1">
    <location>
        <begin position="308"/>
        <end position="336"/>
    </location>
</feature>
<proteinExistence type="predicted"/>
<evidence type="ECO:0000313" key="3">
    <source>
        <dbReference type="Proteomes" id="UP001600888"/>
    </source>
</evidence>
<name>A0ABR4ELZ0_9PEZI</name>
<sequence length="461" mass="52444">MCIKNIYHNVYVDGDKDVTERVDACRSGHICSDPIVREFDRKINCTRLQLSATPGRTDSPSSSLKDRQPTPYYFDHRSSPSYGDSDRERRREKRASQQRLYVDGDRVTDYGVRRSGSRRTEPIPIPKVRRSSTMPVDDGYYSEPRREHRSRPVIVESGDRSRRSSSAQRRESSAVPLGPYDVLYNYGAGSSRRDREKHARDSYLEPSRSHRRHSKSPVEVYPEPDQYDRERRRLRRAKPTIVDGPATTGISADAIYGSSPFGGSYDSSYGSHPSNDPWTRHTAYGTQTPPDSRAPAVKGVRWDDDPRAAQNAKINSRPKLSRSATITGAGTGSHLHGEVKGILKNTNPATIYGTTTEAGAGSPPAVQPLQREELDDLYKSVRGIGVDERETAAQRQARREKEERDERDYRDRLMDRFSPRDRRSSFDMPPRRFTVEKGSRGGRRAEVFYPDEGRYKYTQGY</sequence>
<dbReference type="Proteomes" id="UP001600888">
    <property type="component" value="Unassembled WGS sequence"/>
</dbReference>
<feature type="compositionally biased region" description="Polar residues" evidence="1">
    <location>
        <begin position="266"/>
        <end position="277"/>
    </location>
</feature>
<feature type="compositionally biased region" description="Basic and acidic residues" evidence="1">
    <location>
        <begin position="102"/>
        <end position="112"/>
    </location>
</feature>
<evidence type="ECO:0000313" key="2">
    <source>
        <dbReference type="EMBL" id="KAL2283459.1"/>
    </source>
</evidence>
<feature type="compositionally biased region" description="Basic and acidic residues" evidence="1">
    <location>
        <begin position="157"/>
        <end position="172"/>
    </location>
</feature>
<feature type="region of interest" description="Disordered" evidence="1">
    <location>
        <begin position="51"/>
        <end position="236"/>
    </location>
</feature>
<comment type="caution">
    <text evidence="2">The sequence shown here is derived from an EMBL/GenBank/DDBJ whole genome shotgun (WGS) entry which is preliminary data.</text>
</comment>
<organism evidence="2 3">
    <name type="scientific">Diaporthe vaccinii</name>
    <dbReference type="NCBI Taxonomy" id="105482"/>
    <lineage>
        <taxon>Eukaryota</taxon>
        <taxon>Fungi</taxon>
        <taxon>Dikarya</taxon>
        <taxon>Ascomycota</taxon>
        <taxon>Pezizomycotina</taxon>
        <taxon>Sordariomycetes</taxon>
        <taxon>Sordariomycetidae</taxon>
        <taxon>Diaporthales</taxon>
        <taxon>Diaporthaceae</taxon>
        <taxon>Diaporthe</taxon>
        <taxon>Diaporthe eres species complex</taxon>
    </lineage>
</organism>
<reference evidence="2 3" key="1">
    <citation type="submission" date="2024-03" db="EMBL/GenBank/DDBJ databases">
        <title>A high-quality draft genome sequence of Diaporthe vaccinii, a causative agent of upright dieback and viscid rot disease in cranberry plants.</title>
        <authorList>
            <person name="Sarrasin M."/>
            <person name="Lang B.F."/>
            <person name="Burger G."/>
        </authorList>
    </citation>
    <scope>NUCLEOTIDE SEQUENCE [LARGE SCALE GENOMIC DNA]</scope>
    <source>
        <strain evidence="2 3">IS7</strain>
    </source>
</reference>
<feature type="compositionally biased region" description="Polar residues" evidence="1">
    <location>
        <begin position="51"/>
        <end position="63"/>
    </location>
</feature>
<keyword evidence="3" id="KW-1185">Reference proteome</keyword>
<gene>
    <name evidence="2" type="ORF">FJTKL_09805</name>
</gene>
<evidence type="ECO:0000256" key="1">
    <source>
        <dbReference type="SAM" id="MobiDB-lite"/>
    </source>
</evidence>
<feature type="compositionally biased region" description="Basic and acidic residues" evidence="1">
    <location>
        <begin position="64"/>
        <end position="89"/>
    </location>
</feature>
<feature type="compositionally biased region" description="Basic and acidic residues" evidence="1">
    <location>
        <begin position="191"/>
        <end position="203"/>
    </location>
</feature>
<dbReference type="EMBL" id="JBAWTH010000042">
    <property type="protein sequence ID" value="KAL2283459.1"/>
    <property type="molecule type" value="Genomic_DNA"/>
</dbReference>